<keyword evidence="3" id="KW-0378">Hydrolase</keyword>
<keyword evidence="2" id="KW-0479">Metal-binding</keyword>
<sequence>MKKEIIVSKTLDELRIAIKENGILVEYYTEKESNVNIVNNIYKGRVIAINKSLKAVFVDIGLLKGAFLPFDQIQQEQFLDENFNPLPVKYKVDPLKLKKGQNILVQVIKEPISNKGARVTTNISIAGRYVVLIPNANQIGISKKIRYRNERGRLFKIAREIKLKGIGVIVRTSAEKHGFEEIDEEVKKLMFKMNHIKNEEAKKPVPSLVYAESNLIDRIARDLFSSHIGKCVVDSKDIYEKLKEYLSKNEPKLAGILELNNKSDLFKQYGIDKELHIMHSMSVPLN</sequence>
<comment type="caution">
    <text evidence="7">The sequence shown here is derived from an EMBL/GenBank/DDBJ whole genome shotgun (WGS) entry which is preliminary data.</text>
</comment>
<dbReference type="PANTHER" id="PTHR30001">
    <property type="entry name" value="RIBONUCLEASE"/>
    <property type="match status" value="1"/>
</dbReference>
<accession>A0A660SP53</accession>
<evidence type="ECO:0000256" key="5">
    <source>
        <dbReference type="ARBA" id="ARBA00022884"/>
    </source>
</evidence>
<dbReference type="GO" id="GO:0005737">
    <property type="term" value="C:cytoplasm"/>
    <property type="evidence" value="ECO:0007669"/>
    <property type="project" value="TreeGrafter"/>
</dbReference>
<dbReference type="GO" id="GO:0004540">
    <property type="term" value="F:RNA nuclease activity"/>
    <property type="evidence" value="ECO:0007669"/>
    <property type="project" value="InterPro"/>
</dbReference>
<dbReference type="GO" id="GO:0016787">
    <property type="term" value="F:hydrolase activity"/>
    <property type="evidence" value="ECO:0007669"/>
    <property type="project" value="UniProtKB-KW"/>
</dbReference>
<evidence type="ECO:0000256" key="2">
    <source>
        <dbReference type="ARBA" id="ARBA00022723"/>
    </source>
</evidence>
<feature type="non-terminal residue" evidence="7">
    <location>
        <position position="286"/>
    </location>
</feature>
<dbReference type="GO" id="GO:0003723">
    <property type="term" value="F:RNA binding"/>
    <property type="evidence" value="ECO:0007669"/>
    <property type="project" value="UniProtKB-KW"/>
</dbReference>
<dbReference type="InterPro" id="IPR012340">
    <property type="entry name" value="NA-bd_OB-fold"/>
</dbReference>
<dbReference type="InterPro" id="IPR004659">
    <property type="entry name" value="RNase_E/G"/>
</dbReference>
<evidence type="ECO:0000313" key="7">
    <source>
        <dbReference type="EMBL" id="RKX72529.1"/>
    </source>
</evidence>
<organism evidence="7 8">
    <name type="scientific">candidate division TA06 bacterium</name>
    <dbReference type="NCBI Taxonomy" id="2250710"/>
    <lineage>
        <taxon>Bacteria</taxon>
        <taxon>Bacteria division TA06</taxon>
    </lineage>
</organism>
<evidence type="ECO:0000256" key="3">
    <source>
        <dbReference type="ARBA" id="ARBA00022801"/>
    </source>
</evidence>
<dbReference type="SMART" id="SM00316">
    <property type="entry name" value="S1"/>
    <property type="match status" value="1"/>
</dbReference>
<dbReference type="Proteomes" id="UP000271125">
    <property type="component" value="Unassembled WGS sequence"/>
</dbReference>
<feature type="domain" description="S1 motif" evidence="6">
    <location>
        <begin position="39"/>
        <end position="122"/>
    </location>
</feature>
<keyword evidence="4" id="KW-0460">Magnesium</keyword>
<dbReference type="GO" id="GO:0006364">
    <property type="term" value="P:rRNA processing"/>
    <property type="evidence" value="ECO:0007669"/>
    <property type="project" value="TreeGrafter"/>
</dbReference>
<evidence type="ECO:0000259" key="6">
    <source>
        <dbReference type="PROSITE" id="PS50126"/>
    </source>
</evidence>
<dbReference type="InterPro" id="IPR019307">
    <property type="entry name" value="RNA-bd_AU-1/RNase_E/G"/>
</dbReference>
<proteinExistence type="predicted"/>
<dbReference type="PROSITE" id="PS50126">
    <property type="entry name" value="S1"/>
    <property type="match status" value="1"/>
</dbReference>
<name>A0A660SP53_UNCT6</name>
<dbReference type="GO" id="GO:0046872">
    <property type="term" value="F:metal ion binding"/>
    <property type="evidence" value="ECO:0007669"/>
    <property type="project" value="UniProtKB-KW"/>
</dbReference>
<dbReference type="CDD" id="cd04453">
    <property type="entry name" value="S1_RNase_E"/>
    <property type="match status" value="1"/>
</dbReference>
<dbReference type="AlphaFoldDB" id="A0A660SP53"/>
<dbReference type="EMBL" id="QNBD01000013">
    <property type="protein sequence ID" value="RKX72529.1"/>
    <property type="molecule type" value="Genomic_DNA"/>
</dbReference>
<dbReference type="Pfam" id="PF10150">
    <property type="entry name" value="RNase_E_G"/>
    <property type="match status" value="1"/>
</dbReference>
<evidence type="ECO:0000256" key="1">
    <source>
        <dbReference type="ARBA" id="ARBA00001946"/>
    </source>
</evidence>
<dbReference type="Gene3D" id="2.40.50.140">
    <property type="entry name" value="Nucleic acid-binding proteins"/>
    <property type="match status" value="1"/>
</dbReference>
<comment type="cofactor">
    <cofactor evidence="1">
        <name>Mg(2+)</name>
        <dbReference type="ChEBI" id="CHEBI:18420"/>
    </cofactor>
</comment>
<evidence type="ECO:0000313" key="8">
    <source>
        <dbReference type="Proteomes" id="UP000271125"/>
    </source>
</evidence>
<dbReference type="InterPro" id="IPR003029">
    <property type="entry name" value="S1_domain"/>
</dbReference>
<evidence type="ECO:0000256" key="4">
    <source>
        <dbReference type="ARBA" id="ARBA00022842"/>
    </source>
</evidence>
<gene>
    <name evidence="7" type="ORF">DRP43_00500</name>
</gene>
<dbReference type="SUPFAM" id="SSF50249">
    <property type="entry name" value="Nucleic acid-binding proteins"/>
    <property type="match status" value="1"/>
</dbReference>
<dbReference type="PANTHER" id="PTHR30001:SF0">
    <property type="entry name" value="RIBONUCLEASE G"/>
    <property type="match status" value="1"/>
</dbReference>
<protein>
    <submittedName>
        <fullName evidence="7">Ribonuclease G</fullName>
    </submittedName>
</protein>
<reference evidence="7 8" key="1">
    <citation type="submission" date="2018-06" db="EMBL/GenBank/DDBJ databases">
        <title>Extensive metabolic versatility and redundancy in microbially diverse, dynamic hydrothermal sediments.</title>
        <authorList>
            <person name="Dombrowski N."/>
            <person name="Teske A."/>
            <person name="Baker B.J."/>
        </authorList>
    </citation>
    <scope>NUCLEOTIDE SEQUENCE [LARGE SCALE GENOMIC DNA]</scope>
    <source>
        <strain evidence="7">B10_G13</strain>
    </source>
</reference>
<keyword evidence="5" id="KW-0694">RNA-binding</keyword>